<dbReference type="EMBL" id="NRRL01000065">
    <property type="protein sequence ID" value="MBK1669876.1"/>
    <property type="molecule type" value="Genomic_DNA"/>
</dbReference>
<proteinExistence type="predicted"/>
<dbReference type="Proteomes" id="UP001296873">
    <property type="component" value="Unassembled WGS sequence"/>
</dbReference>
<dbReference type="SUPFAM" id="SSF110087">
    <property type="entry name" value="DR1885-like metal-binding protein"/>
    <property type="match status" value="1"/>
</dbReference>
<protein>
    <recommendedName>
        <fullName evidence="5">Copper chaperone PCu(A)C</fullName>
    </recommendedName>
</protein>
<accession>A0ABS1DIP9</accession>
<dbReference type="InterPro" id="IPR007410">
    <property type="entry name" value="LpqE-like"/>
</dbReference>
<gene>
    <name evidence="3" type="ORF">CKO28_17710</name>
</gene>
<name>A0ABS1DIP9_9PROT</name>
<reference evidence="3 4" key="1">
    <citation type="journal article" date="2020" name="Microorganisms">
        <title>Osmotic Adaptation and Compatible Solute Biosynthesis of Phototrophic Bacteria as Revealed from Genome Analyses.</title>
        <authorList>
            <person name="Imhoff J.F."/>
            <person name="Rahn T."/>
            <person name="Kunzel S."/>
            <person name="Keller A."/>
            <person name="Neulinger S.C."/>
        </authorList>
    </citation>
    <scope>NUCLEOTIDE SEQUENCE [LARGE SCALE GENOMIC DNA]</scope>
    <source>
        <strain evidence="3 4">DSM 9895</strain>
    </source>
</reference>
<comment type="caution">
    <text evidence="3">The sequence shown here is derived from an EMBL/GenBank/DDBJ whole genome shotgun (WGS) entry which is preliminary data.</text>
</comment>
<dbReference type="Gene3D" id="2.60.40.1890">
    <property type="entry name" value="PCu(A)C copper chaperone"/>
    <property type="match status" value="1"/>
</dbReference>
<evidence type="ECO:0000313" key="3">
    <source>
        <dbReference type="EMBL" id="MBK1669876.1"/>
    </source>
</evidence>
<sequence length="182" mass="18431">MEVAMKTYVWRRPVAASLALAGLLAAATGPAAAAQADDVEVTGAHALVSPMHEGGGVFMTLTNTGGADAVITQAAAPVAATVSLHRCDTPGGMPGGRGAQRRRPEPATGPLAVPARGTVVLQRGARHICMTGTNEGFALGAEFPLTLTFADGSTKTVPLKIEGVAKPRGGQMQGGQRPNADR</sequence>
<evidence type="ECO:0000256" key="1">
    <source>
        <dbReference type="SAM" id="MobiDB-lite"/>
    </source>
</evidence>
<feature type="region of interest" description="Disordered" evidence="1">
    <location>
        <begin position="87"/>
        <end position="112"/>
    </location>
</feature>
<feature type="chain" id="PRO_5045127310" description="Copper chaperone PCu(A)C" evidence="2">
    <location>
        <begin position="34"/>
        <end position="182"/>
    </location>
</feature>
<dbReference type="InterPro" id="IPR058248">
    <property type="entry name" value="Lxx211020-like"/>
</dbReference>
<evidence type="ECO:0000313" key="4">
    <source>
        <dbReference type="Proteomes" id="UP001296873"/>
    </source>
</evidence>
<keyword evidence="4" id="KW-1185">Reference proteome</keyword>
<evidence type="ECO:0008006" key="5">
    <source>
        <dbReference type="Google" id="ProtNLM"/>
    </source>
</evidence>
<keyword evidence="2" id="KW-0732">Signal</keyword>
<organism evidence="3 4">
    <name type="scientific">Rhodovibrio sodomensis</name>
    <dbReference type="NCBI Taxonomy" id="1088"/>
    <lineage>
        <taxon>Bacteria</taxon>
        <taxon>Pseudomonadati</taxon>
        <taxon>Pseudomonadota</taxon>
        <taxon>Alphaproteobacteria</taxon>
        <taxon>Rhodospirillales</taxon>
        <taxon>Rhodovibrionaceae</taxon>
        <taxon>Rhodovibrio</taxon>
    </lineage>
</organism>
<feature type="signal peptide" evidence="2">
    <location>
        <begin position="1"/>
        <end position="33"/>
    </location>
</feature>
<dbReference type="Pfam" id="PF04314">
    <property type="entry name" value="PCuAC"/>
    <property type="match status" value="1"/>
</dbReference>
<dbReference type="PANTHER" id="PTHR36302">
    <property type="entry name" value="BLR7088 PROTEIN"/>
    <property type="match status" value="1"/>
</dbReference>
<dbReference type="InterPro" id="IPR036182">
    <property type="entry name" value="PCuAC_sf"/>
</dbReference>
<evidence type="ECO:0000256" key="2">
    <source>
        <dbReference type="SAM" id="SignalP"/>
    </source>
</evidence>
<dbReference type="PANTHER" id="PTHR36302:SF1">
    <property type="entry name" value="COPPER CHAPERONE PCU(A)C"/>
    <property type="match status" value="1"/>
</dbReference>